<proteinExistence type="predicted"/>
<evidence type="ECO:0000313" key="2">
    <source>
        <dbReference type="EMBL" id="SBP24478.1"/>
    </source>
</evidence>
<feature type="region of interest" description="Disordered" evidence="1">
    <location>
        <begin position="53"/>
        <end position="79"/>
    </location>
</feature>
<protein>
    <submittedName>
        <fullName evidence="2">Proline-rich transmembrane protein 2</fullName>
    </submittedName>
</protein>
<feature type="non-terminal residue" evidence="2">
    <location>
        <position position="1"/>
    </location>
</feature>
<evidence type="ECO:0000256" key="1">
    <source>
        <dbReference type="SAM" id="MobiDB-lite"/>
    </source>
</evidence>
<name>A0A1A7Y2I7_9TELE</name>
<feature type="compositionally biased region" description="Pro residues" evidence="1">
    <location>
        <begin position="60"/>
        <end position="69"/>
    </location>
</feature>
<keyword evidence="2" id="KW-0812">Transmembrane</keyword>
<accession>A0A1A7Y2I7</accession>
<dbReference type="EMBL" id="HADX01002246">
    <property type="protein sequence ID" value="SBP24478.1"/>
    <property type="molecule type" value="Transcribed_RNA"/>
</dbReference>
<dbReference type="AlphaFoldDB" id="A0A1A7Y2I7"/>
<organism evidence="2">
    <name type="scientific">Iconisemion striatum</name>
    <dbReference type="NCBI Taxonomy" id="60296"/>
    <lineage>
        <taxon>Eukaryota</taxon>
        <taxon>Metazoa</taxon>
        <taxon>Chordata</taxon>
        <taxon>Craniata</taxon>
        <taxon>Vertebrata</taxon>
        <taxon>Euteleostomi</taxon>
        <taxon>Actinopterygii</taxon>
        <taxon>Neopterygii</taxon>
        <taxon>Teleostei</taxon>
        <taxon>Neoteleostei</taxon>
        <taxon>Acanthomorphata</taxon>
        <taxon>Ovalentaria</taxon>
        <taxon>Atherinomorphae</taxon>
        <taxon>Cyprinodontiformes</taxon>
        <taxon>Nothobranchiidae</taxon>
        <taxon>Iconisemion</taxon>
    </lineage>
</organism>
<gene>
    <name evidence="2" type="primary">PRRT2</name>
</gene>
<reference evidence="2" key="1">
    <citation type="submission" date="2016-05" db="EMBL/GenBank/DDBJ databases">
        <authorList>
            <person name="Lavstsen T."/>
            <person name="Jespersen J.S."/>
        </authorList>
    </citation>
    <scope>NUCLEOTIDE SEQUENCE</scope>
    <source>
        <tissue evidence="2">Brain</tissue>
    </source>
</reference>
<reference evidence="2" key="2">
    <citation type="submission" date="2016-06" db="EMBL/GenBank/DDBJ databases">
        <title>The genome of a short-lived fish provides insights into sex chromosome evolution and the genetic control of aging.</title>
        <authorList>
            <person name="Reichwald K."/>
            <person name="Felder M."/>
            <person name="Petzold A."/>
            <person name="Koch P."/>
            <person name="Groth M."/>
            <person name="Platzer M."/>
        </authorList>
    </citation>
    <scope>NUCLEOTIDE SEQUENCE</scope>
    <source>
        <tissue evidence="2">Brain</tissue>
    </source>
</reference>
<keyword evidence="2" id="KW-0472">Membrane</keyword>
<sequence>HTHTQRESHTCRVKWIVGHFVALWEILSLESFFQLIPTPFLIVLNPAPVASATCQSKGLAPPPTNPSPPTASQKDPLSAGGQVSVLNSLLTQCQRLRSSPPPA</sequence>
<dbReference type="EMBL" id="HADW01020504">
    <property type="protein sequence ID" value="SBP21904.1"/>
    <property type="molecule type" value="Transcribed_RNA"/>
</dbReference>